<dbReference type="InterPro" id="IPR023485">
    <property type="entry name" value="Ptyr_pPase"/>
</dbReference>
<comment type="caution">
    <text evidence="2">The sequence shown here is derived from an EMBL/GenBank/DDBJ whole genome shotgun (WGS) entry which is preliminary data.</text>
</comment>
<name>A0A0F3IPX1_9PROT</name>
<dbReference type="PATRIC" id="fig|552518.3.peg.2959"/>
<dbReference type="InterPro" id="IPR036196">
    <property type="entry name" value="Ptyr_pPase_sf"/>
</dbReference>
<organism evidence="2 3">
    <name type="scientific">Elstera litoralis</name>
    <dbReference type="NCBI Taxonomy" id="552518"/>
    <lineage>
        <taxon>Bacteria</taxon>
        <taxon>Pseudomonadati</taxon>
        <taxon>Pseudomonadota</taxon>
        <taxon>Alphaproteobacteria</taxon>
        <taxon>Rhodospirillales</taxon>
        <taxon>Rhodospirillaceae</taxon>
        <taxon>Elstera</taxon>
    </lineage>
</organism>
<proteinExistence type="predicted"/>
<dbReference type="SMART" id="SM00226">
    <property type="entry name" value="LMWPc"/>
    <property type="match status" value="1"/>
</dbReference>
<accession>A0A0F3IPX1</accession>
<gene>
    <name evidence="2" type="ORF">VZ95_15560</name>
</gene>
<dbReference type="Proteomes" id="UP000033774">
    <property type="component" value="Unassembled WGS sequence"/>
</dbReference>
<keyword evidence="3" id="KW-1185">Reference proteome</keyword>
<protein>
    <recommendedName>
        <fullName evidence="1">Phosphotyrosine protein phosphatase I domain-containing protein</fullName>
    </recommendedName>
</protein>
<dbReference type="EMBL" id="LAJY01000448">
    <property type="protein sequence ID" value="KJV08781.1"/>
    <property type="molecule type" value="Genomic_DNA"/>
</dbReference>
<reference evidence="2 3" key="1">
    <citation type="submission" date="2015-03" db="EMBL/GenBank/DDBJ databases">
        <title>Draft genome sequence of Elstera litoralis.</title>
        <authorList>
            <person name="Rahalkar M.C."/>
            <person name="Dhakephalkar P.K."/>
            <person name="Pore S.D."/>
            <person name="Arora P."/>
            <person name="Kapse N.G."/>
            <person name="Pandit P.S."/>
        </authorList>
    </citation>
    <scope>NUCLEOTIDE SEQUENCE [LARGE SCALE GENOMIC DNA]</scope>
    <source>
        <strain evidence="2 3">Dia-1</strain>
    </source>
</reference>
<feature type="domain" description="Phosphotyrosine protein phosphatase I" evidence="1">
    <location>
        <begin position="2"/>
        <end position="122"/>
    </location>
</feature>
<sequence>MRSILAEALLNRIASERFRAFSAGSSPLCRVDPQAVALLRTLGYDTKALRSKCWVEFLAPTAPVMDVIVLIGGTMLRTAWPGEPLVLEWHIPTELQPDHILSDQVAHIYGLLEARIAHLASQPLDLFKEASGEESISLVA</sequence>
<dbReference type="Pfam" id="PF01451">
    <property type="entry name" value="LMWPc"/>
    <property type="match status" value="1"/>
</dbReference>
<evidence type="ECO:0000313" key="2">
    <source>
        <dbReference type="EMBL" id="KJV08781.1"/>
    </source>
</evidence>
<dbReference type="AlphaFoldDB" id="A0A0F3IPX1"/>
<evidence type="ECO:0000313" key="3">
    <source>
        <dbReference type="Proteomes" id="UP000033774"/>
    </source>
</evidence>
<dbReference type="Gene3D" id="3.40.50.2300">
    <property type="match status" value="1"/>
</dbReference>
<dbReference type="SUPFAM" id="SSF52788">
    <property type="entry name" value="Phosphotyrosine protein phosphatases I"/>
    <property type="match status" value="1"/>
</dbReference>
<evidence type="ECO:0000259" key="1">
    <source>
        <dbReference type="SMART" id="SM00226"/>
    </source>
</evidence>